<dbReference type="EMBL" id="VTPC01091030">
    <property type="protein sequence ID" value="KAF2880082.1"/>
    <property type="molecule type" value="Genomic_DNA"/>
</dbReference>
<gene>
    <name evidence="2" type="ORF">ILUMI_26094</name>
</gene>
<feature type="coiled-coil region" evidence="1">
    <location>
        <begin position="18"/>
        <end position="77"/>
    </location>
</feature>
<dbReference type="AlphaFoldDB" id="A0A8K0C756"/>
<dbReference type="Proteomes" id="UP000801492">
    <property type="component" value="Unassembled WGS sequence"/>
</dbReference>
<protein>
    <submittedName>
        <fullName evidence="2">Uncharacterized protein</fullName>
    </submittedName>
</protein>
<organism evidence="2 3">
    <name type="scientific">Ignelater luminosus</name>
    <name type="common">Cucubano</name>
    <name type="synonym">Pyrophorus luminosus</name>
    <dbReference type="NCBI Taxonomy" id="2038154"/>
    <lineage>
        <taxon>Eukaryota</taxon>
        <taxon>Metazoa</taxon>
        <taxon>Ecdysozoa</taxon>
        <taxon>Arthropoda</taxon>
        <taxon>Hexapoda</taxon>
        <taxon>Insecta</taxon>
        <taxon>Pterygota</taxon>
        <taxon>Neoptera</taxon>
        <taxon>Endopterygota</taxon>
        <taxon>Coleoptera</taxon>
        <taxon>Polyphaga</taxon>
        <taxon>Elateriformia</taxon>
        <taxon>Elateroidea</taxon>
        <taxon>Elateridae</taxon>
        <taxon>Agrypninae</taxon>
        <taxon>Pyrophorini</taxon>
        <taxon>Ignelater</taxon>
    </lineage>
</organism>
<reference evidence="2" key="1">
    <citation type="submission" date="2019-08" db="EMBL/GenBank/DDBJ databases">
        <title>The genome of the North American firefly Photinus pyralis.</title>
        <authorList>
            <consortium name="Photinus pyralis genome working group"/>
            <person name="Fallon T.R."/>
            <person name="Sander Lower S.E."/>
            <person name="Weng J.-K."/>
        </authorList>
    </citation>
    <scope>NUCLEOTIDE SEQUENCE</scope>
    <source>
        <strain evidence="2">TRF0915ILg1</strain>
        <tissue evidence="2">Whole body</tissue>
    </source>
</reference>
<keyword evidence="1" id="KW-0175">Coiled coil</keyword>
<evidence type="ECO:0000313" key="2">
    <source>
        <dbReference type="EMBL" id="KAF2880082.1"/>
    </source>
</evidence>
<evidence type="ECO:0000256" key="1">
    <source>
        <dbReference type="SAM" id="Coils"/>
    </source>
</evidence>
<accession>A0A8K0C756</accession>
<dbReference type="OrthoDB" id="6369087at2759"/>
<comment type="caution">
    <text evidence="2">The sequence shown here is derived from an EMBL/GenBank/DDBJ whole genome shotgun (WGS) entry which is preliminary data.</text>
</comment>
<name>A0A8K0C756_IGNLU</name>
<evidence type="ECO:0000313" key="3">
    <source>
        <dbReference type="Proteomes" id="UP000801492"/>
    </source>
</evidence>
<proteinExistence type="predicted"/>
<sequence>MGKLEEMLVFKKKWQLWRKEENNKLRKENKKIEQQIKKQDKRIELLEKEVRKKKTIIQKIEDERKKIRITLREIDVQIDIEKEMCERLIQIELLSWNIQMEIIRAAKKPKESKMKRSEFAKMAEFYEELQDTLDNIRGVSSKIIIIQDWNSRIGDDISGGMGCRTARTQEMNISGSDNMNVNKLTHMS</sequence>
<keyword evidence="3" id="KW-1185">Reference proteome</keyword>